<keyword evidence="4 7" id="KW-0863">Zinc-finger</keyword>
<accession>A0AAD9U0S2</accession>
<name>A0AAD9U0S2_9ROSI</name>
<dbReference type="SMART" id="SM00451">
    <property type="entry name" value="ZnF_U1"/>
    <property type="match status" value="1"/>
</dbReference>
<keyword evidence="3" id="KW-0677">Repeat</keyword>
<dbReference type="GO" id="GO:0006364">
    <property type="term" value="P:rRNA processing"/>
    <property type="evidence" value="ECO:0007669"/>
    <property type="project" value="TreeGrafter"/>
</dbReference>
<keyword evidence="2" id="KW-0479">Metal-binding</keyword>
<dbReference type="InterPro" id="IPR036236">
    <property type="entry name" value="Znf_C2H2_sf"/>
</dbReference>
<dbReference type="PROSITE" id="PS51804">
    <property type="entry name" value="ZF_C2HC_LYAR"/>
    <property type="match status" value="2"/>
</dbReference>
<evidence type="ECO:0000313" key="11">
    <source>
        <dbReference type="Proteomes" id="UP001280121"/>
    </source>
</evidence>
<feature type="domain" description="U1-type" evidence="9">
    <location>
        <begin position="92"/>
        <end position="126"/>
    </location>
</feature>
<evidence type="ECO:0000313" key="10">
    <source>
        <dbReference type="EMBL" id="KAK2645289.1"/>
    </source>
</evidence>
<evidence type="ECO:0000256" key="3">
    <source>
        <dbReference type="ARBA" id="ARBA00022737"/>
    </source>
</evidence>
<evidence type="ECO:0000256" key="4">
    <source>
        <dbReference type="ARBA" id="ARBA00022771"/>
    </source>
</evidence>
<keyword evidence="6" id="KW-0539">Nucleus</keyword>
<feature type="compositionally biased region" description="Polar residues" evidence="8">
    <location>
        <begin position="195"/>
        <end position="206"/>
    </location>
</feature>
<evidence type="ECO:0000256" key="5">
    <source>
        <dbReference type="ARBA" id="ARBA00022833"/>
    </source>
</evidence>
<feature type="region of interest" description="Disordered" evidence="8">
    <location>
        <begin position="117"/>
        <end position="213"/>
    </location>
</feature>
<evidence type="ECO:0000256" key="2">
    <source>
        <dbReference type="ARBA" id="ARBA00022723"/>
    </source>
</evidence>
<dbReference type="SUPFAM" id="SSF57667">
    <property type="entry name" value="beta-beta-alpha zinc fingers"/>
    <property type="match status" value="3"/>
</dbReference>
<evidence type="ECO:0000256" key="6">
    <source>
        <dbReference type="ARBA" id="ARBA00023242"/>
    </source>
</evidence>
<dbReference type="PANTHER" id="PTHR13100:SF10">
    <property type="entry name" value="CELL GROWTH-REGULATING NUCLEOLAR PROTEIN"/>
    <property type="match status" value="1"/>
</dbReference>
<dbReference type="Gene3D" id="3.30.160.60">
    <property type="entry name" value="Classic Zinc Finger"/>
    <property type="match status" value="1"/>
</dbReference>
<dbReference type="EMBL" id="JANJYI010000006">
    <property type="protein sequence ID" value="KAK2645289.1"/>
    <property type="molecule type" value="Genomic_DNA"/>
</dbReference>
<protein>
    <recommendedName>
        <fullName evidence="9">U1-type domain-containing protein</fullName>
    </recommendedName>
</protein>
<evidence type="ECO:0000256" key="7">
    <source>
        <dbReference type="PROSITE-ProRule" id="PRU01145"/>
    </source>
</evidence>
<feature type="compositionally biased region" description="Basic and acidic residues" evidence="8">
    <location>
        <begin position="155"/>
        <end position="164"/>
    </location>
</feature>
<dbReference type="Pfam" id="PF08790">
    <property type="entry name" value="zf-LYAR"/>
    <property type="match status" value="1"/>
</dbReference>
<dbReference type="AlphaFoldDB" id="A0AAD9U0S2"/>
<feature type="compositionally biased region" description="Polar residues" evidence="8">
    <location>
        <begin position="143"/>
        <end position="154"/>
    </location>
</feature>
<keyword evidence="5" id="KW-0862">Zinc</keyword>
<proteinExistence type="predicted"/>
<dbReference type="InterPro" id="IPR039999">
    <property type="entry name" value="LYAR"/>
</dbReference>
<keyword evidence="11" id="KW-1185">Reference proteome</keyword>
<dbReference type="InterPro" id="IPR003604">
    <property type="entry name" value="Matrin/U1-like-C_Znf_C2H2"/>
</dbReference>
<evidence type="ECO:0000256" key="8">
    <source>
        <dbReference type="SAM" id="MobiDB-lite"/>
    </source>
</evidence>
<evidence type="ECO:0000256" key="1">
    <source>
        <dbReference type="ARBA" id="ARBA00004123"/>
    </source>
</evidence>
<dbReference type="InterPro" id="IPR058719">
    <property type="entry name" value="WHD_LYAR"/>
</dbReference>
<dbReference type="GO" id="GO:0005730">
    <property type="term" value="C:nucleolus"/>
    <property type="evidence" value="ECO:0007669"/>
    <property type="project" value="TreeGrafter"/>
</dbReference>
<comment type="caution">
    <text evidence="10">The sequence shown here is derived from an EMBL/GenBank/DDBJ whole genome shotgun (WGS) entry which is preliminary data.</text>
</comment>
<dbReference type="GO" id="GO:0000122">
    <property type="term" value="P:negative regulation of transcription by RNA polymerase II"/>
    <property type="evidence" value="ECO:0007669"/>
    <property type="project" value="TreeGrafter"/>
</dbReference>
<feature type="compositionally biased region" description="Basic residues" evidence="8">
    <location>
        <begin position="117"/>
        <end position="127"/>
    </location>
</feature>
<dbReference type="GO" id="GO:0003677">
    <property type="term" value="F:DNA binding"/>
    <property type="evidence" value="ECO:0007669"/>
    <property type="project" value="InterPro"/>
</dbReference>
<dbReference type="FunFam" id="3.30.1490.490:FF:000001">
    <property type="entry name" value="cell growth-regulating nucleolar protein-like"/>
    <property type="match status" value="1"/>
</dbReference>
<organism evidence="10 11">
    <name type="scientific">Dipteronia dyeriana</name>
    <dbReference type="NCBI Taxonomy" id="168575"/>
    <lineage>
        <taxon>Eukaryota</taxon>
        <taxon>Viridiplantae</taxon>
        <taxon>Streptophyta</taxon>
        <taxon>Embryophyta</taxon>
        <taxon>Tracheophyta</taxon>
        <taxon>Spermatophyta</taxon>
        <taxon>Magnoliopsida</taxon>
        <taxon>eudicotyledons</taxon>
        <taxon>Gunneridae</taxon>
        <taxon>Pentapetalae</taxon>
        <taxon>rosids</taxon>
        <taxon>malvids</taxon>
        <taxon>Sapindales</taxon>
        <taxon>Sapindaceae</taxon>
        <taxon>Hippocastanoideae</taxon>
        <taxon>Acereae</taxon>
        <taxon>Dipteronia</taxon>
    </lineage>
</organism>
<evidence type="ECO:0000259" key="9">
    <source>
        <dbReference type="SMART" id="SM00451"/>
    </source>
</evidence>
<dbReference type="PANTHER" id="PTHR13100">
    <property type="entry name" value="CELL GROWTH-REGULATING NUCLEOLAR PROTEIN LYAR"/>
    <property type="match status" value="1"/>
</dbReference>
<dbReference type="InterPro" id="IPR014898">
    <property type="entry name" value="Znf_C2H2_LYAR"/>
</dbReference>
<dbReference type="Gene3D" id="3.30.1490.490">
    <property type="match status" value="1"/>
</dbReference>
<reference evidence="10" key="1">
    <citation type="journal article" date="2023" name="Plant J.">
        <title>Genome sequences and population genomics provide insights into the demographic history, inbreeding, and mutation load of two 'living fossil' tree species of Dipteronia.</title>
        <authorList>
            <person name="Feng Y."/>
            <person name="Comes H.P."/>
            <person name="Chen J."/>
            <person name="Zhu S."/>
            <person name="Lu R."/>
            <person name="Zhang X."/>
            <person name="Li P."/>
            <person name="Qiu J."/>
            <person name="Olsen K.M."/>
            <person name="Qiu Y."/>
        </authorList>
    </citation>
    <scope>NUCLEOTIDE SEQUENCE</scope>
    <source>
        <strain evidence="10">KIB01</strain>
    </source>
</reference>
<comment type="subcellular location">
    <subcellularLocation>
        <location evidence="1">Nucleus</location>
    </subcellularLocation>
</comment>
<dbReference type="Pfam" id="PF25879">
    <property type="entry name" value="WHD_LYAR"/>
    <property type="match status" value="1"/>
</dbReference>
<dbReference type="Pfam" id="PF12874">
    <property type="entry name" value="zf-met"/>
    <property type="match status" value="1"/>
</dbReference>
<sequence>MVWFQCEDCGENLKKPKLPSHFRMCSASRLSCIDCGETFGKQSVQNHTRCITEAEKYGPKGQVKVSNGTSAKSNKDAKQKPDVDISVGLAERPPWFCSLCNTKATSRQTLLLHAEGKKHRGRARAHHAANQPPKQAEEVADMNGSTENTSNGKSADNKHVEEPKLQNLPEVKTVHDESEILNGNLPSTKKRKNHASGNDGNKTPSDTPDEAGAGEVIHVETAKAKETERSSKKSKHDLLKVEVEGSMNTTEDIKNKIKWKKLITSSLKSKPDGVLKMKKLRKLVLKSLTESGIQEDETQFSIMLEHKLQIKSSSRFTIDDKYVRLVAKD</sequence>
<gene>
    <name evidence="10" type="ORF">Ddye_020484</name>
</gene>
<dbReference type="InterPro" id="IPR013087">
    <property type="entry name" value="Znf_C2H2_type"/>
</dbReference>
<feature type="region of interest" description="Disordered" evidence="8">
    <location>
        <begin position="61"/>
        <end position="81"/>
    </location>
</feature>
<dbReference type="GO" id="GO:0008270">
    <property type="term" value="F:zinc ion binding"/>
    <property type="evidence" value="ECO:0007669"/>
    <property type="project" value="UniProtKB-KW"/>
</dbReference>
<dbReference type="Proteomes" id="UP001280121">
    <property type="component" value="Unassembled WGS sequence"/>
</dbReference>